<dbReference type="InterPro" id="IPR002934">
    <property type="entry name" value="Polymerase_NTP_transf_dom"/>
</dbReference>
<accession>A0A8J4H837</accession>
<reference evidence="11" key="1">
    <citation type="submission" date="2021-04" db="EMBL/GenBank/DDBJ databases">
        <title>Draft genome sequence of Xylanibacillus composti strain K13.</title>
        <authorList>
            <person name="Uke A."/>
            <person name="Chhe C."/>
            <person name="Baramee S."/>
            <person name="Kosugi A."/>
        </authorList>
    </citation>
    <scope>NUCLEOTIDE SEQUENCE</scope>
    <source>
        <strain evidence="11">K13</strain>
    </source>
</reference>
<dbReference type="AlphaFoldDB" id="A0A8J4H837"/>
<evidence type="ECO:0000256" key="8">
    <source>
        <dbReference type="ARBA" id="ARBA00022842"/>
    </source>
</evidence>
<dbReference type="CDD" id="cd05403">
    <property type="entry name" value="NT_KNTase_like"/>
    <property type="match status" value="1"/>
</dbReference>
<dbReference type="EMBL" id="BOVK01000057">
    <property type="protein sequence ID" value="GIQ70749.1"/>
    <property type="molecule type" value="Genomic_DNA"/>
</dbReference>
<evidence type="ECO:0000313" key="12">
    <source>
        <dbReference type="Proteomes" id="UP000677918"/>
    </source>
</evidence>
<proteinExistence type="inferred from homology"/>
<dbReference type="Gene3D" id="3.30.460.10">
    <property type="entry name" value="Beta Polymerase, domain 2"/>
    <property type="match status" value="1"/>
</dbReference>
<dbReference type="InterPro" id="IPR043519">
    <property type="entry name" value="NT_sf"/>
</dbReference>
<comment type="caution">
    <text evidence="11">The sequence shown here is derived from an EMBL/GenBank/DDBJ whole genome shotgun (WGS) entry which is preliminary data.</text>
</comment>
<dbReference type="GO" id="GO:0016779">
    <property type="term" value="F:nucleotidyltransferase activity"/>
    <property type="evidence" value="ECO:0007669"/>
    <property type="project" value="UniProtKB-KW"/>
</dbReference>
<dbReference type="SUPFAM" id="SSF81301">
    <property type="entry name" value="Nucleotidyltransferase"/>
    <property type="match status" value="1"/>
</dbReference>
<protein>
    <submittedName>
        <fullName evidence="11">Nucleotidyltransferase</fullName>
    </submittedName>
</protein>
<keyword evidence="5" id="KW-0479">Metal-binding</keyword>
<comment type="similarity">
    <text evidence="9">Belongs to the MntA antitoxin family.</text>
</comment>
<keyword evidence="12" id="KW-1185">Reference proteome</keyword>
<evidence type="ECO:0000256" key="3">
    <source>
        <dbReference type="ARBA" id="ARBA00022679"/>
    </source>
</evidence>
<evidence type="ECO:0000256" key="4">
    <source>
        <dbReference type="ARBA" id="ARBA00022695"/>
    </source>
</evidence>
<sequence>MSTLELINRRKSEILTIAAENGISNVRLFGSVVRGTDDSESDIDLLVELGEERTLFDLIRFKQAVEDMLGRKVDVVSDQAVHHALKQNILSEAIQL</sequence>
<evidence type="ECO:0000256" key="2">
    <source>
        <dbReference type="ARBA" id="ARBA00022649"/>
    </source>
</evidence>
<keyword evidence="7" id="KW-0067">ATP-binding</keyword>
<keyword evidence="2" id="KW-1277">Toxin-antitoxin system</keyword>
<name>A0A8J4H837_9BACL</name>
<dbReference type="GO" id="GO:0005524">
    <property type="term" value="F:ATP binding"/>
    <property type="evidence" value="ECO:0007669"/>
    <property type="project" value="UniProtKB-KW"/>
</dbReference>
<keyword evidence="6" id="KW-0547">Nucleotide-binding</keyword>
<feature type="domain" description="Polymerase nucleotidyl transferase" evidence="10">
    <location>
        <begin position="13"/>
        <end position="94"/>
    </location>
</feature>
<evidence type="ECO:0000313" key="11">
    <source>
        <dbReference type="EMBL" id="GIQ70749.1"/>
    </source>
</evidence>
<evidence type="ECO:0000256" key="5">
    <source>
        <dbReference type="ARBA" id="ARBA00022723"/>
    </source>
</evidence>
<evidence type="ECO:0000256" key="6">
    <source>
        <dbReference type="ARBA" id="ARBA00022741"/>
    </source>
</evidence>
<dbReference type="RefSeq" id="WP_213413562.1">
    <property type="nucleotide sequence ID" value="NZ_BOVK01000057.1"/>
</dbReference>
<evidence type="ECO:0000256" key="7">
    <source>
        <dbReference type="ARBA" id="ARBA00022840"/>
    </source>
</evidence>
<dbReference type="InterPro" id="IPR052038">
    <property type="entry name" value="Type-VII_TA_antitoxin"/>
</dbReference>
<dbReference type="PANTHER" id="PTHR33571:SF12">
    <property type="entry name" value="BSL3053 PROTEIN"/>
    <property type="match status" value="1"/>
</dbReference>
<keyword evidence="4" id="KW-0548">Nucleotidyltransferase</keyword>
<gene>
    <name evidence="11" type="ORF">XYCOK13_35730</name>
</gene>
<evidence type="ECO:0000256" key="9">
    <source>
        <dbReference type="ARBA" id="ARBA00038276"/>
    </source>
</evidence>
<keyword evidence="3" id="KW-0808">Transferase</keyword>
<evidence type="ECO:0000259" key="10">
    <source>
        <dbReference type="Pfam" id="PF01909"/>
    </source>
</evidence>
<keyword evidence="8" id="KW-0460">Magnesium</keyword>
<dbReference type="GO" id="GO:0046872">
    <property type="term" value="F:metal ion binding"/>
    <property type="evidence" value="ECO:0007669"/>
    <property type="project" value="UniProtKB-KW"/>
</dbReference>
<organism evidence="11 12">
    <name type="scientific">Xylanibacillus composti</name>
    <dbReference type="NCBI Taxonomy" id="1572762"/>
    <lineage>
        <taxon>Bacteria</taxon>
        <taxon>Bacillati</taxon>
        <taxon>Bacillota</taxon>
        <taxon>Bacilli</taxon>
        <taxon>Bacillales</taxon>
        <taxon>Paenibacillaceae</taxon>
        <taxon>Xylanibacillus</taxon>
    </lineage>
</organism>
<evidence type="ECO:0000256" key="1">
    <source>
        <dbReference type="ARBA" id="ARBA00001946"/>
    </source>
</evidence>
<dbReference type="PANTHER" id="PTHR33571">
    <property type="entry name" value="SSL8005 PROTEIN"/>
    <property type="match status" value="1"/>
</dbReference>
<dbReference type="Proteomes" id="UP000677918">
    <property type="component" value="Unassembled WGS sequence"/>
</dbReference>
<comment type="cofactor">
    <cofactor evidence="1">
        <name>Mg(2+)</name>
        <dbReference type="ChEBI" id="CHEBI:18420"/>
    </cofactor>
</comment>
<dbReference type="Pfam" id="PF01909">
    <property type="entry name" value="NTP_transf_2"/>
    <property type="match status" value="1"/>
</dbReference>